<gene>
    <name evidence="1" type="ORF">R1flu_017531</name>
</gene>
<reference evidence="1 2" key="1">
    <citation type="submission" date="2024-09" db="EMBL/GenBank/DDBJ databases">
        <title>Chromosome-scale assembly of Riccia fluitans.</title>
        <authorList>
            <person name="Paukszto L."/>
            <person name="Sawicki J."/>
            <person name="Karawczyk K."/>
            <person name="Piernik-Szablinska J."/>
            <person name="Szczecinska M."/>
            <person name="Mazdziarz M."/>
        </authorList>
    </citation>
    <scope>NUCLEOTIDE SEQUENCE [LARGE SCALE GENOMIC DNA]</scope>
    <source>
        <strain evidence="1">Rf_01</strain>
        <tissue evidence="1">Aerial parts of the thallus</tissue>
    </source>
</reference>
<dbReference type="AlphaFoldDB" id="A0ABD1ZD84"/>
<evidence type="ECO:0000313" key="2">
    <source>
        <dbReference type="Proteomes" id="UP001605036"/>
    </source>
</evidence>
<comment type="caution">
    <text evidence="1">The sequence shown here is derived from an EMBL/GenBank/DDBJ whole genome shotgun (WGS) entry which is preliminary data.</text>
</comment>
<dbReference type="EMBL" id="JBHFFA010000001">
    <property type="protein sequence ID" value="KAL2649403.1"/>
    <property type="molecule type" value="Genomic_DNA"/>
</dbReference>
<dbReference type="Proteomes" id="UP001605036">
    <property type="component" value="Unassembled WGS sequence"/>
</dbReference>
<accession>A0ABD1ZD84</accession>
<evidence type="ECO:0000313" key="1">
    <source>
        <dbReference type="EMBL" id="KAL2649403.1"/>
    </source>
</evidence>
<sequence length="244" mass="28012">MSPHAGMRDKTWWRTPWTLEKELGIFGTPSSTQEPDHERFELNEVEEVEEMLNNELSSDLWDIPEANGAPSTMEADVDAEGDETNDMEVYRHEACHVMSETMSTLLMEHAPTNRKVDPMVSYEGHEMYKASLVRLLIGNPTLSKDRLTRIKQSIYFNSVKPKPRVDGGPVCIMDNGSDCTVLFNWYSPIPGSRIKFMYDNTDLQWIDLESIITIVSFKMERSVRVLWILDSNDRGRVDEFVASL</sequence>
<keyword evidence="2" id="KW-1185">Reference proteome</keyword>
<proteinExistence type="predicted"/>
<organism evidence="1 2">
    <name type="scientific">Riccia fluitans</name>
    <dbReference type="NCBI Taxonomy" id="41844"/>
    <lineage>
        <taxon>Eukaryota</taxon>
        <taxon>Viridiplantae</taxon>
        <taxon>Streptophyta</taxon>
        <taxon>Embryophyta</taxon>
        <taxon>Marchantiophyta</taxon>
        <taxon>Marchantiopsida</taxon>
        <taxon>Marchantiidae</taxon>
        <taxon>Marchantiales</taxon>
        <taxon>Ricciaceae</taxon>
        <taxon>Riccia</taxon>
    </lineage>
</organism>
<name>A0ABD1ZD84_9MARC</name>
<protein>
    <submittedName>
        <fullName evidence="1">Uncharacterized protein</fullName>
    </submittedName>
</protein>